<dbReference type="EMBL" id="AGNK02004536">
    <property type="status" value="NOT_ANNOTATED_CDS"/>
    <property type="molecule type" value="Genomic_DNA"/>
</dbReference>
<sequence length="143" mass="16193">MAAGPAQDTVQNKPTAQEHRRQCLCEVCNSGSESTDHLILHCSFATQFWAAIGVEISGTASVSTLWELQRPPTVPDAFYSTYLLLCSWQLWKHRHDVVFRGLEPSLPRLLLSCKEEARLWSCRLPRADRLVAEAWCAPFSFNM</sequence>
<dbReference type="HOGENOM" id="CLU_1809553_0_0_1"/>
<dbReference type="EnsemblPlants" id="KQK99328">
    <property type="protein sequence ID" value="KQK99328"/>
    <property type="gene ID" value="SETIT_013041mg"/>
</dbReference>
<evidence type="ECO:0000313" key="2">
    <source>
        <dbReference type="Proteomes" id="UP000004995"/>
    </source>
</evidence>
<protein>
    <recommendedName>
        <fullName evidence="3">Reverse transcriptase zinc-binding domain-containing protein</fullName>
    </recommendedName>
</protein>
<organism evidence="1 2">
    <name type="scientific">Setaria italica</name>
    <name type="common">Foxtail millet</name>
    <name type="synonym">Panicum italicum</name>
    <dbReference type="NCBI Taxonomy" id="4555"/>
    <lineage>
        <taxon>Eukaryota</taxon>
        <taxon>Viridiplantae</taxon>
        <taxon>Streptophyta</taxon>
        <taxon>Embryophyta</taxon>
        <taxon>Tracheophyta</taxon>
        <taxon>Spermatophyta</taxon>
        <taxon>Magnoliopsida</taxon>
        <taxon>Liliopsida</taxon>
        <taxon>Poales</taxon>
        <taxon>Poaceae</taxon>
        <taxon>PACMAD clade</taxon>
        <taxon>Panicoideae</taxon>
        <taxon>Panicodae</taxon>
        <taxon>Paniceae</taxon>
        <taxon>Cenchrinae</taxon>
        <taxon>Setaria</taxon>
    </lineage>
</organism>
<dbReference type="eggNOG" id="ENOG502RRT8">
    <property type="taxonomic scope" value="Eukaryota"/>
</dbReference>
<dbReference type="STRING" id="4555.K3YFM3"/>
<name>K3YFM3_SETIT</name>
<accession>K3YFM3</accession>
<dbReference type="Gramene" id="KQK99328">
    <property type="protein sequence ID" value="KQK99328"/>
    <property type="gene ID" value="SETIT_013041mg"/>
</dbReference>
<keyword evidence="2" id="KW-1185">Reference proteome</keyword>
<proteinExistence type="predicted"/>
<dbReference type="AlphaFoldDB" id="K3YFM3"/>
<reference evidence="1" key="2">
    <citation type="submission" date="2018-08" db="UniProtKB">
        <authorList>
            <consortium name="EnsemblPlants"/>
        </authorList>
    </citation>
    <scope>IDENTIFICATION</scope>
    <source>
        <strain evidence="1">Yugu1</strain>
    </source>
</reference>
<dbReference type="InParanoid" id="K3YFM3"/>
<dbReference type="OMA" id="FINICCW"/>
<dbReference type="Proteomes" id="UP000004995">
    <property type="component" value="Unassembled WGS sequence"/>
</dbReference>
<reference evidence="2" key="1">
    <citation type="journal article" date="2012" name="Nat. Biotechnol.">
        <title>Reference genome sequence of the model plant Setaria.</title>
        <authorList>
            <person name="Bennetzen J.L."/>
            <person name="Schmutz J."/>
            <person name="Wang H."/>
            <person name="Percifield R."/>
            <person name="Hawkins J."/>
            <person name="Pontaroli A.C."/>
            <person name="Estep M."/>
            <person name="Feng L."/>
            <person name="Vaughn J.N."/>
            <person name="Grimwood J."/>
            <person name="Jenkins J."/>
            <person name="Barry K."/>
            <person name="Lindquist E."/>
            <person name="Hellsten U."/>
            <person name="Deshpande S."/>
            <person name="Wang X."/>
            <person name="Wu X."/>
            <person name="Mitros T."/>
            <person name="Triplett J."/>
            <person name="Yang X."/>
            <person name="Ye C.Y."/>
            <person name="Mauro-Herrera M."/>
            <person name="Wang L."/>
            <person name="Li P."/>
            <person name="Sharma M."/>
            <person name="Sharma R."/>
            <person name="Ronald P.C."/>
            <person name="Panaud O."/>
            <person name="Kellogg E.A."/>
            <person name="Brutnell T.P."/>
            <person name="Doust A.N."/>
            <person name="Tuskan G.A."/>
            <person name="Rokhsar D."/>
            <person name="Devos K.M."/>
        </authorList>
    </citation>
    <scope>NUCLEOTIDE SEQUENCE [LARGE SCALE GENOMIC DNA]</scope>
    <source>
        <strain evidence="2">cv. Yugu1</strain>
    </source>
</reference>
<evidence type="ECO:0008006" key="3">
    <source>
        <dbReference type="Google" id="ProtNLM"/>
    </source>
</evidence>
<evidence type="ECO:0000313" key="1">
    <source>
        <dbReference type="EnsemblPlants" id="KQK99328"/>
    </source>
</evidence>